<feature type="chain" id="PRO_5044551579" evidence="1">
    <location>
        <begin position="20"/>
        <end position="77"/>
    </location>
</feature>
<dbReference type="AlphaFoldDB" id="A0A183FPM5"/>
<keyword evidence="1" id="KW-0732">Signal</keyword>
<organism evidence="3 4">
    <name type="scientific">Heligmosomoides polygyrus</name>
    <name type="common">Parasitic roundworm</name>
    <dbReference type="NCBI Taxonomy" id="6339"/>
    <lineage>
        <taxon>Eukaryota</taxon>
        <taxon>Metazoa</taxon>
        <taxon>Ecdysozoa</taxon>
        <taxon>Nematoda</taxon>
        <taxon>Chromadorea</taxon>
        <taxon>Rhabditida</taxon>
        <taxon>Rhabditina</taxon>
        <taxon>Rhabditomorpha</taxon>
        <taxon>Strongyloidea</taxon>
        <taxon>Heligmosomidae</taxon>
        <taxon>Heligmosomoides</taxon>
    </lineage>
</organism>
<evidence type="ECO:0000256" key="1">
    <source>
        <dbReference type="SAM" id="SignalP"/>
    </source>
</evidence>
<accession>A0A183FPM5</accession>
<reference evidence="4" key="2">
    <citation type="submission" date="2019-09" db="UniProtKB">
        <authorList>
            <consortium name="WormBaseParasite"/>
        </authorList>
    </citation>
    <scope>IDENTIFICATION</scope>
</reference>
<evidence type="ECO:0000313" key="4">
    <source>
        <dbReference type="WBParaSite" id="HPBE_0000958101-mRNA-1"/>
    </source>
</evidence>
<keyword evidence="3" id="KW-1185">Reference proteome</keyword>
<dbReference type="WBParaSite" id="HPBE_0000958101-mRNA-1">
    <property type="protein sequence ID" value="HPBE_0000958101-mRNA-1"/>
    <property type="gene ID" value="HPBE_0000958101"/>
</dbReference>
<sequence length="77" mass="8734">MARFCAVVLLLMVAPSCEDVDFDRVVREITGYKKGLLEQYLKEYSVLESRVNSLLYDGKKDGTKVDLLEYGNRVGGR</sequence>
<dbReference type="Proteomes" id="UP000050761">
    <property type="component" value="Unassembled WGS sequence"/>
</dbReference>
<gene>
    <name evidence="2" type="ORF">HPBE_LOCUS9582</name>
</gene>
<dbReference type="EMBL" id="UZAH01026484">
    <property type="protein sequence ID" value="VDO81396.1"/>
    <property type="molecule type" value="Genomic_DNA"/>
</dbReference>
<accession>A0A3P7Y1R5</accession>
<proteinExistence type="predicted"/>
<name>A0A183FPM5_HELPZ</name>
<protein>
    <submittedName>
        <fullName evidence="4">Variable outer membrane protein</fullName>
    </submittedName>
</protein>
<evidence type="ECO:0000313" key="3">
    <source>
        <dbReference type="Proteomes" id="UP000050761"/>
    </source>
</evidence>
<reference evidence="2 3" key="1">
    <citation type="submission" date="2018-11" db="EMBL/GenBank/DDBJ databases">
        <authorList>
            <consortium name="Pathogen Informatics"/>
        </authorList>
    </citation>
    <scope>NUCLEOTIDE SEQUENCE [LARGE SCALE GENOMIC DNA]</scope>
</reference>
<evidence type="ECO:0000313" key="2">
    <source>
        <dbReference type="EMBL" id="VDO81396.1"/>
    </source>
</evidence>
<feature type="signal peptide" evidence="1">
    <location>
        <begin position="1"/>
        <end position="19"/>
    </location>
</feature>